<dbReference type="PRINTS" id="PR01590">
    <property type="entry name" value="HTHFIS"/>
</dbReference>
<dbReference type="GO" id="GO:0006355">
    <property type="term" value="P:regulation of DNA-templated transcription"/>
    <property type="evidence" value="ECO:0007669"/>
    <property type="project" value="InterPro"/>
</dbReference>
<evidence type="ECO:0000313" key="11">
    <source>
        <dbReference type="EMBL" id="AJG18231.1"/>
    </source>
</evidence>
<evidence type="ECO:0000256" key="1">
    <source>
        <dbReference type="ARBA" id="ARBA00022553"/>
    </source>
</evidence>
<dbReference type="InterPro" id="IPR003593">
    <property type="entry name" value="AAA+_ATPase"/>
</dbReference>
<evidence type="ECO:0000256" key="6">
    <source>
        <dbReference type="ARBA" id="ARBA00023125"/>
    </source>
</evidence>
<dbReference type="PROSITE" id="PS00688">
    <property type="entry name" value="SIGMA54_INTERACT_3"/>
    <property type="match status" value="1"/>
</dbReference>
<dbReference type="PROSITE" id="PS00676">
    <property type="entry name" value="SIGMA54_INTERACT_2"/>
    <property type="match status" value="1"/>
</dbReference>
<evidence type="ECO:0000313" key="12">
    <source>
        <dbReference type="Proteomes" id="UP000031843"/>
    </source>
</evidence>
<feature type="domain" description="Response regulatory" evidence="10">
    <location>
        <begin position="20"/>
        <end position="134"/>
    </location>
</feature>
<evidence type="ECO:0000259" key="10">
    <source>
        <dbReference type="PROSITE" id="PS50110"/>
    </source>
</evidence>
<dbReference type="CDD" id="cd00009">
    <property type="entry name" value="AAA"/>
    <property type="match status" value="1"/>
</dbReference>
<dbReference type="SMART" id="SM00448">
    <property type="entry name" value="REC"/>
    <property type="match status" value="1"/>
</dbReference>
<keyword evidence="3" id="KW-0067">ATP-binding</keyword>
<dbReference type="Pfam" id="PF25601">
    <property type="entry name" value="AAA_lid_14"/>
    <property type="match status" value="1"/>
</dbReference>
<dbReference type="EMBL" id="CP010536">
    <property type="protein sequence ID" value="AJG18231.1"/>
    <property type="molecule type" value="Genomic_DNA"/>
</dbReference>
<evidence type="ECO:0000256" key="2">
    <source>
        <dbReference type="ARBA" id="ARBA00022741"/>
    </source>
</evidence>
<accession>A0A0C4YC77</accession>
<keyword evidence="2" id="KW-0547">Nucleotide-binding</keyword>
<dbReference type="PROSITE" id="PS50045">
    <property type="entry name" value="SIGMA54_INTERACT_4"/>
    <property type="match status" value="1"/>
</dbReference>
<dbReference type="PROSITE" id="PS00675">
    <property type="entry name" value="SIGMA54_INTERACT_1"/>
    <property type="match status" value="1"/>
</dbReference>
<dbReference type="FunFam" id="3.40.50.300:FF:000006">
    <property type="entry name" value="DNA-binding transcriptional regulator NtrC"/>
    <property type="match status" value="1"/>
</dbReference>
<dbReference type="InterPro" id="IPR001789">
    <property type="entry name" value="Sig_transdc_resp-reg_receiver"/>
</dbReference>
<organism evidence="11 12">
    <name type="scientific">Cupriavidus basilensis</name>
    <dbReference type="NCBI Taxonomy" id="68895"/>
    <lineage>
        <taxon>Bacteria</taxon>
        <taxon>Pseudomonadati</taxon>
        <taxon>Pseudomonadota</taxon>
        <taxon>Betaproteobacteria</taxon>
        <taxon>Burkholderiales</taxon>
        <taxon>Burkholderiaceae</taxon>
        <taxon>Cupriavidus</taxon>
    </lineage>
</organism>
<dbReference type="InterPro" id="IPR011006">
    <property type="entry name" value="CheY-like_superfamily"/>
</dbReference>
<dbReference type="SMART" id="SM00382">
    <property type="entry name" value="AAA"/>
    <property type="match status" value="1"/>
</dbReference>
<keyword evidence="1 8" id="KW-0597">Phosphoprotein</keyword>
<dbReference type="PROSITE" id="PS50110">
    <property type="entry name" value="RESPONSE_REGULATORY"/>
    <property type="match status" value="1"/>
</dbReference>
<feature type="domain" description="Sigma-54 factor interaction" evidence="9">
    <location>
        <begin position="160"/>
        <end position="389"/>
    </location>
</feature>
<dbReference type="Pfam" id="PF00158">
    <property type="entry name" value="Sigma54_activat"/>
    <property type="match status" value="1"/>
</dbReference>
<evidence type="ECO:0000259" key="9">
    <source>
        <dbReference type="PROSITE" id="PS50045"/>
    </source>
</evidence>
<dbReference type="Gene3D" id="1.10.10.60">
    <property type="entry name" value="Homeodomain-like"/>
    <property type="match status" value="1"/>
</dbReference>
<dbReference type="InterPro" id="IPR058031">
    <property type="entry name" value="AAA_lid_NorR"/>
</dbReference>
<dbReference type="RefSeq" id="WP_052494435.1">
    <property type="nucleotide sequence ID" value="NZ_CP010536.1"/>
</dbReference>
<dbReference type="InterPro" id="IPR009057">
    <property type="entry name" value="Homeodomain-like_sf"/>
</dbReference>
<proteinExistence type="predicted"/>
<dbReference type="SUPFAM" id="SSF46689">
    <property type="entry name" value="Homeodomain-like"/>
    <property type="match status" value="1"/>
</dbReference>
<dbReference type="InterPro" id="IPR002197">
    <property type="entry name" value="HTH_Fis"/>
</dbReference>
<keyword evidence="7" id="KW-0804">Transcription</keyword>
<dbReference type="FunFam" id="3.40.50.2300:FF:000018">
    <property type="entry name" value="DNA-binding transcriptional regulator NtrC"/>
    <property type="match status" value="1"/>
</dbReference>
<dbReference type="Pfam" id="PF02954">
    <property type="entry name" value="HTH_8"/>
    <property type="match status" value="1"/>
</dbReference>
<gene>
    <name evidence="11" type="ORF">RR42_m0819</name>
</gene>
<keyword evidence="4" id="KW-0902">Two-component regulatory system</keyword>
<evidence type="ECO:0000256" key="8">
    <source>
        <dbReference type="PROSITE-ProRule" id="PRU00169"/>
    </source>
</evidence>
<dbReference type="InterPro" id="IPR025943">
    <property type="entry name" value="Sigma_54_int_dom_ATP-bd_2"/>
</dbReference>
<evidence type="ECO:0000256" key="7">
    <source>
        <dbReference type="ARBA" id="ARBA00023163"/>
    </source>
</evidence>
<dbReference type="GO" id="GO:0005524">
    <property type="term" value="F:ATP binding"/>
    <property type="evidence" value="ECO:0007669"/>
    <property type="project" value="UniProtKB-KW"/>
</dbReference>
<name>A0A0C4YC77_9BURK</name>
<dbReference type="PANTHER" id="PTHR32071">
    <property type="entry name" value="TRANSCRIPTIONAL REGULATORY PROTEIN"/>
    <property type="match status" value="1"/>
</dbReference>
<sequence>MAIDPNHADSPDAIEPAPLTVLIVEDDPDVRLGCEQALRLEGIATRAVASAEAALREVGNHFPGVVVSDIRLPGIDGMALLHELRSRDDALPVVMVTGHGDVSLAVQAMKAGAYHFLEKPFSPERLVEVAQRALEKRRLVLEVAELRRKLAGRDTLQARLIGHSPSIERLRKLIADLADTAANVLIHGETGTGKELVARCLHEASSRRARHFVPINCGGLPEQLFESEIFGHEAGSFTGAARRRIGKIEHAEGGTLFLDEIESMPMQMQIKLLRVLQERVVERLGSNTPVPVNTRVVAATKADLKALSAAGQFRADLYYRLNVVTLELPPLRERREDVPPLFEHFVAQAALRFEREAQPATPAELAALMAYPWPGNVRELRNLAERHVLGLGCNPGQGTAEPAALPLAQAVEQFERAMIADAMRRHEGNLSRASEALGIAKTTLFDKVRKYRL</sequence>
<protein>
    <submittedName>
        <fullName evidence="11">Nitrogen regulation protein NR(I)</fullName>
    </submittedName>
</protein>
<dbReference type="GO" id="GO:0000160">
    <property type="term" value="P:phosphorelay signal transduction system"/>
    <property type="evidence" value="ECO:0007669"/>
    <property type="project" value="UniProtKB-KW"/>
</dbReference>
<dbReference type="InterPro" id="IPR025662">
    <property type="entry name" value="Sigma_54_int_dom_ATP-bd_1"/>
</dbReference>
<feature type="modified residue" description="4-aspartylphosphate" evidence="8">
    <location>
        <position position="69"/>
    </location>
</feature>
<dbReference type="InterPro" id="IPR025944">
    <property type="entry name" value="Sigma_54_int_dom_CS"/>
</dbReference>
<keyword evidence="5" id="KW-0805">Transcription regulation</keyword>
<keyword evidence="12" id="KW-1185">Reference proteome</keyword>
<dbReference type="GO" id="GO:0043565">
    <property type="term" value="F:sequence-specific DNA binding"/>
    <property type="evidence" value="ECO:0007669"/>
    <property type="project" value="InterPro"/>
</dbReference>
<evidence type="ECO:0000256" key="3">
    <source>
        <dbReference type="ARBA" id="ARBA00022840"/>
    </source>
</evidence>
<dbReference type="Pfam" id="PF00072">
    <property type="entry name" value="Response_reg"/>
    <property type="match status" value="1"/>
</dbReference>
<dbReference type="Gene3D" id="3.40.50.2300">
    <property type="match status" value="1"/>
</dbReference>
<dbReference type="CDD" id="cd17549">
    <property type="entry name" value="REC_DctD-like"/>
    <property type="match status" value="1"/>
</dbReference>
<keyword evidence="6" id="KW-0238">DNA-binding</keyword>
<dbReference type="Proteomes" id="UP000031843">
    <property type="component" value="Chromosome main"/>
</dbReference>
<dbReference type="SUPFAM" id="SSF52172">
    <property type="entry name" value="CheY-like"/>
    <property type="match status" value="1"/>
</dbReference>
<dbReference type="AlphaFoldDB" id="A0A0C4YC77"/>
<dbReference type="KEGG" id="cbw:RR42_m0819"/>
<evidence type="ECO:0000256" key="4">
    <source>
        <dbReference type="ARBA" id="ARBA00023012"/>
    </source>
</evidence>
<dbReference type="STRING" id="68895.RR42_m0819"/>
<dbReference type="OrthoDB" id="9761705at2"/>
<dbReference type="Gene3D" id="3.40.50.300">
    <property type="entry name" value="P-loop containing nucleotide triphosphate hydrolases"/>
    <property type="match status" value="1"/>
</dbReference>
<evidence type="ECO:0000256" key="5">
    <source>
        <dbReference type="ARBA" id="ARBA00023015"/>
    </source>
</evidence>
<reference evidence="11 12" key="1">
    <citation type="journal article" date="2015" name="Genome Announc.">
        <title>Complete Genome Sequence of Cupriavidus basilensis 4G11, Isolated from the Oak Ridge Field Research Center Site.</title>
        <authorList>
            <person name="Ray J."/>
            <person name="Waters R.J."/>
            <person name="Skerker J.M."/>
            <person name="Kuehl J.V."/>
            <person name="Price M.N."/>
            <person name="Huang J."/>
            <person name="Chakraborty R."/>
            <person name="Arkin A.P."/>
            <person name="Deutschbauer A."/>
        </authorList>
    </citation>
    <scope>NUCLEOTIDE SEQUENCE [LARGE SCALE GENOMIC DNA]</scope>
    <source>
        <strain evidence="11">4G11</strain>
    </source>
</reference>
<dbReference type="Gene3D" id="1.10.8.60">
    <property type="match status" value="1"/>
</dbReference>
<dbReference type="SUPFAM" id="SSF52540">
    <property type="entry name" value="P-loop containing nucleoside triphosphate hydrolases"/>
    <property type="match status" value="1"/>
</dbReference>
<dbReference type="PANTHER" id="PTHR32071:SF57">
    <property type="entry name" value="C4-DICARBOXYLATE TRANSPORT TRANSCRIPTIONAL REGULATORY PROTEIN DCTD"/>
    <property type="match status" value="1"/>
</dbReference>
<dbReference type="InterPro" id="IPR002078">
    <property type="entry name" value="Sigma_54_int"/>
</dbReference>
<dbReference type="InterPro" id="IPR027417">
    <property type="entry name" value="P-loop_NTPase"/>
</dbReference>